<evidence type="ECO:0008006" key="4">
    <source>
        <dbReference type="Google" id="ProtNLM"/>
    </source>
</evidence>
<evidence type="ECO:0000256" key="1">
    <source>
        <dbReference type="SAM" id="SignalP"/>
    </source>
</evidence>
<protein>
    <recommendedName>
        <fullName evidence="4">Lipoprotein</fullName>
    </recommendedName>
</protein>
<dbReference type="SUPFAM" id="SSF50969">
    <property type="entry name" value="YVTN repeat-like/Quinoprotein amine dehydrogenase"/>
    <property type="match status" value="1"/>
</dbReference>
<name>A0ABS0AES3_9GAMM</name>
<feature type="signal peptide" evidence="1">
    <location>
        <begin position="1"/>
        <end position="20"/>
    </location>
</feature>
<comment type="caution">
    <text evidence="2">The sequence shown here is derived from an EMBL/GenBank/DDBJ whole genome shotgun (WGS) entry which is preliminary data.</text>
</comment>
<evidence type="ECO:0000313" key="3">
    <source>
        <dbReference type="Proteomes" id="UP000644441"/>
    </source>
</evidence>
<sequence>MKRSFSPTGAALLAASVLLAACNNDTGSTPLPGGEDEHDHGAESAGRLVFTHADGSNSRVYVHDLESRSTLADFALVHPATAVHSSPEHRYAVIVQRDNDQVEFLDGGVYRHDDHVDEGDPAMLPFTLSGVRPTHYRHHGEQAALFFDGDSASAALSQFHLFSDESLESGGTLAHQTLDTAHHGIAEPLDGVVLASHAAASGDAPDGISVFELHGDHFHNEGELATACPGLHGGASNGTFSVFGCDDGALVAELHGDHFDDAKIAVAERLATVVGHPDVAEFAAFSYPGGNLYALDPEAGTATQVDWRDGAVDGDGDPVSALARGFDGHGEHLLVLDSNGDLHVLESSDWSHRGSIAVLDSVPASGPAPALAVSAAGDQAFVSDPAAPAIHIIDLEALSLEAVPLAFPPTGLAWTGVGEAHDHDGHDDHDHDH</sequence>
<keyword evidence="3" id="KW-1185">Reference proteome</keyword>
<keyword evidence="1" id="KW-0732">Signal</keyword>
<dbReference type="Gene3D" id="2.130.10.10">
    <property type="entry name" value="YVTN repeat-like/Quinoprotein amine dehydrogenase"/>
    <property type="match status" value="1"/>
</dbReference>
<feature type="chain" id="PRO_5047051929" description="Lipoprotein" evidence="1">
    <location>
        <begin position="21"/>
        <end position="433"/>
    </location>
</feature>
<dbReference type="EMBL" id="ARXR01000007">
    <property type="protein sequence ID" value="MBF5052579.1"/>
    <property type="molecule type" value="Genomic_DNA"/>
</dbReference>
<evidence type="ECO:0000313" key="2">
    <source>
        <dbReference type="EMBL" id="MBF5052579.1"/>
    </source>
</evidence>
<accession>A0ABS0AES3</accession>
<dbReference type="InterPro" id="IPR015943">
    <property type="entry name" value="WD40/YVTN_repeat-like_dom_sf"/>
</dbReference>
<reference evidence="2 3" key="1">
    <citation type="submission" date="2012-09" db="EMBL/GenBank/DDBJ databases">
        <title>Genome Sequence of alkane-degrading Bacterium Alcanivorax venustensis ISO4.</title>
        <authorList>
            <person name="Lai Q."/>
            <person name="Shao Z."/>
        </authorList>
    </citation>
    <scope>NUCLEOTIDE SEQUENCE [LARGE SCALE GENOMIC DNA]</scope>
    <source>
        <strain evidence="2 3">ISO4</strain>
    </source>
</reference>
<proteinExistence type="predicted"/>
<organism evidence="2 3">
    <name type="scientific">Alloalcanivorax venustensis ISO4</name>
    <dbReference type="NCBI Taxonomy" id="1177184"/>
    <lineage>
        <taxon>Bacteria</taxon>
        <taxon>Pseudomonadati</taxon>
        <taxon>Pseudomonadota</taxon>
        <taxon>Gammaproteobacteria</taxon>
        <taxon>Oceanospirillales</taxon>
        <taxon>Alcanivoracaceae</taxon>
        <taxon>Alloalcanivorax</taxon>
    </lineage>
</organism>
<dbReference type="InterPro" id="IPR011044">
    <property type="entry name" value="Quino_amine_DH_bsu"/>
</dbReference>
<dbReference type="Proteomes" id="UP000644441">
    <property type="component" value="Unassembled WGS sequence"/>
</dbReference>
<dbReference type="PROSITE" id="PS51257">
    <property type="entry name" value="PROKAR_LIPOPROTEIN"/>
    <property type="match status" value="1"/>
</dbReference>
<gene>
    <name evidence="2" type="ORF">ISO4_01181</name>
</gene>
<dbReference type="RefSeq" id="WP_194855503.1">
    <property type="nucleotide sequence ID" value="NZ_ARXR01000007.1"/>
</dbReference>